<dbReference type="EMBL" id="CM042052">
    <property type="protein sequence ID" value="KAI3718220.1"/>
    <property type="molecule type" value="Genomic_DNA"/>
</dbReference>
<evidence type="ECO:0000313" key="2">
    <source>
        <dbReference type="Proteomes" id="UP001055879"/>
    </source>
</evidence>
<gene>
    <name evidence="1" type="ORF">L6452_19082</name>
</gene>
<dbReference type="Proteomes" id="UP001055879">
    <property type="component" value="Linkage Group LG06"/>
</dbReference>
<comment type="caution">
    <text evidence="1">The sequence shown here is derived from an EMBL/GenBank/DDBJ whole genome shotgun (WGS) entry which is preliminary data.</text>
</comment>
<protein>
    <submittedName>
        <fullName evidence="1">Uncharacterized protein</fullName>
    </submittedName>
</protein>
<proteinExistence type="predicted"/>
<keyword evidence="2" id="KW-1185">Reference proteome</keyword>
<reference evidence="2" key="1">
    <citation type="journal article" date="2022" name="Mol. Ecol. Resour.">
        <title>The genomes of chicory, endive, great burdock and yacon provide insights into Asteraceae palaeo-polyploidization history and plant inulin production.</title>
        <authorList>
            <person name="Fan W."/>
            <person name="Wang S."/>
            <person name="Wang H."/>
            <person name="Wang A."/>
            <person name="Jiang F."/>
            <person name="Liu H."/>
            <person name="Zhao H."/>
            <person name="Xu D."/>
            <person name="Zhang Y."/>
        </authorList>
    </citation>
    <scope>NUCLEOTIDE SEQUENCE [LARGE SCALE GENOMIC DNA]</scope>
    <source>
        <strain evidence="2">cv. Niubang</strain>
    </source>
</reference>
<name>A0ACB9B7P3_ARCLA</name>
<accession>A0ACB9B7P3</accession>
<sequence length="215" mass="25515">MIQLILNFHSRQRQAHIIRPCLQRGTYRRRRRYKEEELVWKKKPVEDEKKDELKGKKSCVHTHKAKKNNAPKVIISGMVLIQLLPFEYKEEELVWKKKPVEDEKKDELKGKKSCVHTHKAKKNNEPKGTYCQGGICKDLDEYSVRIGNESEAHYDRSVVRIVHDISWEKVLMISMLYSSKRGRWGRMLEHRFVGFKIIKIKDESSRGQSWKVNSQ</sequence>
<reference evidence="1 2" key="2">
    <citation type="journal article" date="2022" name="Mol. Ecol. Resour.">
        <title>The genomes of chicory, endive, great burdock and yacon provide insights into Asteraceae paleo-polyploidization history and plant inulin production.</title>
        <authorList>
            <person name="Fan W."/>
            <person name="Wang S."/>
            <person name="Wang H."/>
            <person name="Wang A."/>
            <person name="Jiang F."/>
            <person name="Liu H."/>
            <person name="Zhao H."/>
            <person name="Xu D."/>
            <person name="Zhang Y."/>
        </authorList>
    </citation>
    <scope>NUCLEOTIDE SEQUENCE [LARGE SCALE GENOMIC DNA]</scope>
    <source>
        <strain evidence="2">cv. Niubang</strain>
    </source>
</reference>
<organism evidence="1 2">
    <name type="scientific">Arctium lappa</name>
    <name type="common">Greater burdock</name>
    <name type="synonym">Lappa major</name>
    <dbReference type="NCBI Taxonomy" id="4217"/>
    <lineage>
        <taxon>Eukaryota</taxon>
        <taxon>Viridiplantae</taxon>
        <taxon>Streptophyta</taxon>
        <taxon>Embryophyta</taxon>
        <taxon>Tracheophyta</taxon>
        <taxon>Spermatophyta</taxon>
        <taxon>Magnoliopsida</taxon>
        <taxon>eudicotyledons</taxon>
        <taxon>Gunneridae</taxon>
        <taxon>Pentapetalae</taxon>
        <taxon>asterids</taxon>
        <taxon>campanulids</taxon>
        <taxon>Asterales</taxon>
        <taxon>Asteraceae</taxon>
        <taxon>Carduoideae</taxon>
        <taxon>Cardueae</taxon>
        <taxon>Arctiinae</taxon>
        <taxon>Arctium</taxon>
    </lineage>
</organism>
<evidence type="ECO:0000313" key="1">
    <source>
        <dbReference type="EMBL" id="KAI3718220.1"/>
    </source>
</evidence>